<evidence type="ECO:0000256" key="8">
    <source>
        <dbReference type="ARBA" id="ARBA00022801"/>
    </source>
</evidence>
<evidence type="ECO:0000256" key="11">
    <source>
        <dbReference type="ARBA" id="ARBA00023204"/>
    </source>
</evidence>
<comment type="cofactor">
    <cofactor evidence="1">
        <name>Mg(2+)</name>
        <dbReference type="ChEBI" id="CHEBI:18420"/>
    </cofactor>
</comment>
<dbReference type="InterPro" id="IPR006166">
    <property type="entry name" value="ERCC4_domain"/>
</dbReference>
<dbReference type="GO" id="GO:0008821">
    <property type="term" value="F:crossover junction DNA endonuclease activity"/>
    <property type="evidence" value="ECO:0007669"/>
    <property type="project" value="TreeGrafter"/>
</dbReference>
<dbReference type="InterPro" id="IPR033310">
    <property type="entry name" value="Mms4/EME1/EME2"/>
</dbReference>
<keyword evidence="8" id="KW-0378">Hydrolase</keyword>
<dbReference type="EMBL" id="JADBJN010000002">
    <property type="protein sequence ID" value="KAG5675594.1"/>
    <property type="molecule type" value="Genomic_DNA"/>
</dbReference>
<dbReference type="GO" id="GO:0031297">
    <property type="term" value="P:replication fork processing"/>
    <property type="evidence" value="ECO:0007669"/>
    <property type="project" value="TreeGrafter"/>
</dbReference>
<keyword evidence="13" id="KW-0469">Meiosis</keyword>
<accession>A0A9J6C0S4</accession>
<keyword evidence="7" id="KW-0227">DNA damage</keyword>
<dbReference type="InterPro" id="IPR042530">
    <property type="entry name" value="EME1/EME2_C"/>
</dbReference>
<keyword evidence="16" id="KW-1185">Reference proteome</keyword>
<evidence type="ECO:0000256" key="9">
    <source>
        <dbReference type="ARBA" id="ARBA00022842"/>
    </source>
</evidence>
<evidence type="ECO:0000256" key="10">
    <source>
        <dbReference type="ARBA" id="ARBA00023172"/>
    </source>
</evidence>
<dbReference type="OrthoDB" id="343092at2759"/>
<evidence type="ECO:0000256" key="6">
    <source>
        <dbReference type="ARBA" id="ARBA00022759"/>
    </source>
</evidence>
<evidence type="ECO:0000256" key="4">
    <source>
        <dbReference type="ARBA" id="ARBA00022722"/>
    </source>
</evidence>
<organism evidence="15 16">
    <name type="scientific">Polypedilum vanderplanki</name>
    <name type="common">Sleeping chironomid midge</name>
    <dbReference type="NCBI Taxonomy" id="319348"/>
    <lineage>
        <taxon>Eukaryota</taxon>
        <taxon>Metazoa</taxon>
        <taxon>Ecdysozoa</taxon>
        <taxon>Arthropoda</taxon>
        <taxon>Hexapoda</taxon>
        <taxon>Insecta</taxon>
        <taxon>Pterygota</taxon>
        <taxon>Neoptera</taxon>
        <taxon>Endopterygota</taxon>
        <taxon>Diptera</taxon>
        <taxon>Nematocera</taxon>
        <taxon>Chironomoidea</taxon>
        <taxon>Chironomidae</taxon>
        <taxon>Chironominae</taxon>
        <taxon>Polypedilum</taxon>
        <taxon>Polypedilum</taxon>
    </lineage>
</organism>
<feature type="domain" description="ERCC4" evidence="14">
    <location>
        <begin position="57"/>
        <end position="198"/>
    </location>
</feature>
<dbReference type="PANTHER" id="PTHR21077">
    <property type="entry name" value="EME1 PROTEIN"/>
    <property type="match status" value="1"/>
</dbReference>
<evidence type="ECO:0000313" key="16">
    <source>
        <dbReference type="Proteomes" id="UP001107558"/>
    </source>
</evidence>
<evidence type="ECO:0000256" key="2">
    <source>
        <dbReference type="ARBA" id="ARBA00004123"/>
    </source>
</evidence>
<protein>
    <recommendedName>
        <fullName evidence="14">ERCC4 domain-containing protein</fullName>
    </recommendedName>
</protein>
<gene>
    <name evidence="15" type="ORF">PVAND_005487</name>
</gene>
<keyword evidence="5" id="KW-0479">Metal-binding</keyword>
<evidence type="ECO:0000256" key="13">
    <source>
        <dbReference type="ARBA" id="ARBA00023254"/>
    </source>
</evidence>
<comment type="similarity">
    <text evidence="3">Belongs to the EME1/MMS4 family.</text>
</comment>
<evidence type="ECO:0000256" key="12">
    <source>
        <dbReference type="ARBA" id="ARBA00023242"/>
    </source>
</evidence>
<evidence type="ECO:0000256" key="7">
    <source>
        <dbReference type="ARBA" id="ARBA00022763"/>
    </source>
</evidence>
<dbReference type="GO" id="GO:0046872">
    <property type="term" value="F:metal ion binding"/>
    <property type="evidence" value="ECO:0007669"/>
    <property type="project" value="UniProtKB-KW"/>
</dbReference>
<dbReference type="Pfam" id="PF21292">
    <property type="entry name" value="EME1-MUS81_C"/>
    <property type="match status" value="1"/>
</dbReference>
<dbReference type="GO" id="GO:0000712">
    <property type="term" value="P:resolution of meiotic recombination intermediates"/>
    <property type="evidence" value="ECO:0007669"/>
    <property type="project" value="TreeGrafter"/>
</dbReference>
<evidence type="ECO:0000256" key="3">
    <source>
        <dbReference type="ARBA" id="ARBA00005313"/>
    </source>
</evidence>
<dbReference type="Gene3D" id="3.40.50.10130">
    <property type="match status" value="1"/>
</dbReference>
<comment type="caution">
    <text evidence="15">The sequence shown here is derived from an EMBL/GenBank/DDBJ whole genome shotgun (WGS) entry which is preliminary data.</text>
</comment>
<dbReference type="GO" id="GO:0031573">
    <property type="term" value="P:mitotic intra-S DNA damage checkpoint signaling"/>
    <property type="evidence" value="ECO:0007669"/>
    <property type="project" value="TreeGrafter"/>
</dbReference>
<keyword evidence="12" id="KW-0539">Nucleus</keyword>
<dbReference type="GO" id="GO:0003677">
    <property type="term" value="F:DNA binding"/>
    <property type="evidence" value="ECO:0007669"/>
    <property type="project" value="InterPro"/>
</dbReference>
<evidence type="ECO:0000259" key="14">
    <source>
        <dbReference type="Pfam" id="PF02732"/>
    </source>
</evidence>
<dbReference type="Proteomes" id="UP001107558">
    <property type="component" value="Chromosome 2"/>
</dbReference>
<sequence length="327" mass="37977">MGEKEDDRNDKKLQKERKRIEIQKRKFQLEQERMIKPGECNKFLTANIDSELLKQTALSKIKEKFEELNINIHASRSSTPNTITWKRRISQRIINDNGDIINFDDVEKDEPYLMVILMADSFVKAVKENKLLEIIQAAQEMCSNLVISTSLIIYGLKAYCRKHKNTITVRETEIKLVQIQMLANCSHRMHENPEDLALTCAQMSKSIAEEPFKNKQNQKLDQEQFFLTSDTKINACENDRDSLSRLWHAQLNCLPKVTFDVAQSITKEYSTPTRLIEAYRKYNNKNQMLTDIPIIRTGPLSKTRRIGPELSRKIATLMTSKNPNDLL</sequence>
<name>A0A9J6C0S4_POLVA</name>
<dbReference type="PANTHER" id="PTHR21077:SF5">
    <property type="entry name" value="CROSSOVER JUNCTION ENDONUCLEASE MMS4"/>
    <property type="match status" value="1"/>
</dbReference>
<dbReference type="GO" id="GO:0048476">
    <property type="term" value="C:Holliday junction resolvase complex"/>
    <property type="evidence" value="ECO:0007669"/>
    <property type="project" value="InterPro"/>
</dbReference>
<keyword evidence="10" id="KW-0233">DNA recombination</keyword>
<dbReference type="GO" id="GO:0006302">
    <property type="term" value="P:double-strand break repair"/>
    <property type="evidence" value="ECO:0007669"/>
    <property type="project" value="TreeGrafter"/>
</dbReference>
<proteinExistence type="inferred from homology"/>
<keyword evidence="9" id="KW-0460">Magnesium</keyword>
<keyword evidence="11" id="KW-0234">DNA repair</keyword>
<evidence type="ECO:0000256" key="5">
    <source>
        <dbReference type="ARBA" id="ARBA00022723"/>
    </source>
</evidence>
<dbReference type="AlphaFoldDB" id="A0A9J6C0S4"/>
<keyword evidence="6" id="KW-0255">Endonuclease</keyword>
<evidence type="ECO:0000256" key="1">
    <source>
        <dbReference type="ARBA" id="ARBA00001946"/>
    </source>
</evidence>
<evidence type="ECO:0000313" key="15">
    <source>
        <dbReference type="EMBL" id="KAG5675594.1"/>
    </source>
</evidence>
<dbReference type="GO" id="GO:0005634">
    <property type="term" value="C:nucleus"/>
    <property type="evidence" value="ECO:0007669"/>
    <property type="project" value="UniProtKB-SubCell"/>
</dbReference>
<comment type="subcellular location">
    <subcellularLocation>
        <location evidence="2">Nucleus</location>
    </subcellularLocation>
</comment>
<reference evidence="15" key="1">
    <citation type="submission" date="2021-03" db="EMBL/GenBank/DDBJ databases">
        <title>Chromosome level genome of the anhydrobiotic midge Polypedilum vanderplanki.</title>
        <authorList>
            <person name="Yoshida Y."/>
            <person name="Kikawada T."/>
            <person name="Gusev O."/>
        </authorList>
    </citation>
    <scope>NUCLEOTIDE SEQUENCE</scope>
    <source>
        <strain evidence="15">NIAS01</strain>
        <tissue evidence="15">Whole body or cell culture</tissue>
    </source>
</reference>
<dbReference type="Gene3D" id="1.10.150.670">
    <property type="entry name" value="Crossover junction endonuclease EME1, DNA-binding domain"/>
    <property type="match status" value="1"/>
</dbReference>
<keyword evidence="4" id="KW-0540">Nuclease</keyword>
<dbReference type="Pfam" id="PF02732">
    <property type="entry name" value="ERCC4"/>
    <property type="match status" value="1"/>
</dbReference>